<dbReference type="SUPFAM" id="SSF53448">
    <property type="entry name" value="Nucleotide-diphospho-sugar transferases"/>
    <property type="match status" value="1"/>
</dbReference>
<evidence type="ECO:0000256" key="2">
    <source>
        <dbReference type="ARBA" id="ARBA00010488"/>
    </source>
</evidence>
<dbReference type="InterPro" id="IPR007554">
    <property type="entry name" value="Glycerophosphate_synth"/>
</dbReference>
<proteinExistence type="inferred from homology"/>
<comment type="similarity">
    <text evidence="2">Belongs to the CDP-glycerol glycerophosphotransferase family.</text>
</comment>
<dbReference type="Gene3D" id="3.90.550.10">
    <property type="entry name" value="Spore Coat Polysaccharide Biosynthesis Protein SpsA, Chain A"/>
    <property type="match status" value="1"/>
</dbReference>
<dbReference type="PANTHER" id="PTHR37316">
    <property type="entry name" value="TEICHOIC ACID GLYCEROL-PHOSPHATE PRIMASE"/>
    <property type="match status" value="1"/>
</dbReference>
<evidence type="ECO:0000256" key="1">
    <source>
        <dbReference type="ARBA" id="ARBA00004202"/>
    </source>
</evidence>
<dbReference type="EMBL" id="BAAAMR010000006">
    <property type="protein sequence ID" value="GAA2124419.1"/>
    <property type="molecule type" value="Genomic_DNA"/>
</dbReference>
<evidence type="ECO:0000256" key="4">
    <source>
        <dbReference type="ARBA" id="ARBA00022679"/>
    </source>
</evidence>
<keyword evidence="6" id="KW-0472">Membrane</keyword>
<dbReference type="Proteomes" id="UP001501020">
    <property type="component" value="Unassembled WGS sequence"/>
</dbReference>
<evidence type="ECO:0000259" key="7">
    <source>
        <dbReference type="Pfam" id="PF00535"/>
    </source>
</evidence>
<keyword evidence="9" id="KW-1185">Reference proteome</keyword>
<evidence type="ECO:0000256" key="3">
    <source>
        <dbReference type="ARBA" id="ARBA00022475"/>
    </source>
</evidence>
<dbReference type="Pfam" id="PF00535">
    <property type="entry name" value="Glycos_transf_2"/>
    <property type="match status" value="1"/>
</dbReference>
<evidence type="ECO:0000313" key="9">
    <source>
        <dbReference type="Proteomes" id="UP001501020"/>
    </source>
</evidence>
<feature type="domain" description="Glycosyltransferase 2-like" evidence="7">
    <location>
        <begin position="8"/>
        <end position="180"/>
    </location>
</feature>
<accession>A0ABP5K419</accession>
<dbReference type="Gene3D" id="3.40.50.12580">
    <property type="match status" value="1"/>
</dbReference>
<dbReference type="InterPro" id="IPR029044">
    <property type="entry name" value="Nucleotide-diphossugar_trans"/>
</dbReference>
<dbReference type="Gene3D" id="3.40.50.11820">
    <property type="match status" value="1"/>
</dbReference>
<dbReference type="InterPro" id="IPR051612">
    <property type="entry name" value="Teichoic_Acid_Biosynth"/>
</dbReference>
<evidence type="ECO:0000256" key="6">
    <source>
        <dbReference type="ARBA" id="ARBA00023136"/>
    </source>
</evidence>
<dbReference type="RefSeq" id="WP_344262316.1">
    <property type="nucleotide sequence ID" value="NZ_BAAAMR010000006.1"/>
</dbReference>
<comment type="subcellular location">
    <subcellularLocation>
        <location evidence="1">Cell membrane</location>
        <topology evidence="1">Peripheral membrane protein</topology>
    </subcellularLocation>
</comment>
<dbReference type="InterPro" id="IPR043149">
    <property type="entry name" value="TagF_N"/>
</dbReference>
<name>A0ABP5K419_9ACTN</name>
<keyword evidence="5" id="KW-0777">Teichoic acid biosynthesis</keyword>
<protein>
    <recommendedName>
        <fullName evidence="7">Glycosyltransferase 2-like domain-containing protein</fullName>
    </recommendedName>
</protein>
<keyword evidence="4" id="KW-0808">Transferase</keyword>
<evidence type="ECO:0000313" key="8">
    <source>
        <dbReference type="EMBL" id="GAA2124419.1"/>
    </source>
</evidence>
<dbReference type="SUPFAM" id="SSF53756">
    <property type="entry name" value="UDP-Glycosyltransferase/glycogen phosphorylase"/>
    <property type="match status" value="1"/>
</dbReference>
<organism evidence="8 9">
    <name type="scientific">Actinomadura napierensis</name>
    <dbReference type="NCBI Taxonomy" id="267854"/>
    <lineage>
        <taxon>Bacteria</taxon>
        <taxon>Bacillati</taxon>
        <taxon>Actinomycetota</taxon>
        <taxon>Actinomycetes</taxon>
        <taxon>Streptosporangiales</taxon>
        <taxon>Thermomonosporaceae</taxon>
        <taxon>Actinomadura</taxon>
    </lineage>
</organism>
<dbReference type="InterPro" id="IPR043148">
    <property type="entry name" value="TagF_C"/>
</dbReference>
<keyword evidence="3" id="KW-1003">Cell membrane</keyword>
<dbReference type="CDD" id="cd00761">
    <property type="entry name" value="Glyco_tranf_GTA_type"/>
    <property type="match status" value="1"/>
</dbReference>
<gene>
    <name evidence="8" type="ORF">GCM10009727_11940</name>
</gene>
<sequence length="961" mass="106792">MRVRPDVSVVVIAYNDARRLPRAVASSLAQSLGGVETVVVDDASTDATGEAAERLAAAHPGRVRAVHLPVNSGGCGRPRNVGVERSDGRYVMFLDSDDLLDPHACLNLLSAAQESGADLVSGRCDRVFLDLPEGAKDRVRPWYPWLYQRSAVYGSLEENPDLLYDTLSTNKLYRREFLEDGALRFVERLHYEDLLFSAEAYLAARRTALIPHRVYNWLVRDRTVMPTISNRRDELHNFADRLEIHRRIDMLFELRGADGLKHAKDVKFVNHDLLLYLRELRDRDPVYRARFLDLAAGYLAGLDPVVFEAANPLPAIAAYLIKEGDQAGALAAAEYLPDRGCELHAPLVERDGRIFWGAGPPRGDLGRRVLDVTDFGFHLCPLKELRPAATVTRLEVRGGRAHMAGHVLNPLGRVPPGAKLAASLEFRDRRHGARRIRVPAEIVHEGDRLAWRARFDPRARVRPLGFADPVWDVRLRVTADGEEMITRPGPPAGPGAPDLSGVGLPVRPRLTRLAGDTLCSYVTEGGHLAFTLQTGDPRRRRAAGAVARAAASPPARLGRRRARRLERSVRRTLTSGRTKAVVFNRVLTRLPVRKGLVVFESHLGRQFSDNPKYIYRELRRSGRPVEAVWSYASSTDGFPSDATLVRRGSWRYHLALARARFWIDNQGYPADLRKRPETTYIQTWHGSAYKLMGLDQPRLKSGPASDRTRLARMVDRFDCFLVRSDHDVDTLAKGLGVRAELLPAGYPRNDPLVTGVGGDAELAAEVDALRRSLGLDDGRRAVLYAPTFRTGPKGRPVRRMEPPVDPARFARELGDEIVLLVRPHYLCRANLPPSAARAMRDVGGVPDVTPLLLLADALVTDHSSVMFDYALLDRPIVLHLPEDDPAAGYFDLELHAPGPVTRTEDELIAALADLDAAGSAHAARRRAFAERFGEHDRGTAARAVVDRYFGERSAHGSHRNR</sequence>
<reference evidence="9" key="1">
    <citation type="journal article" date="2019" name="Int. J. Syst. Evol. Microbiol.">
        <title>The Global Catalogue of Microorganisms (GCM) 10K type strain sequencing project: providing services to taxonomists for standard genome sequencing and annotation.</title>
        <authorList>
            <consortium name="The Broad Institute Genomics Platform"/>
            <consortium name="The Broad Institute Genome Sequencing Center for Infectious Disease"/>
            <person name="Wu L."/>
            <person name="Ma J."/>
        </authorList>
    </citation>
    <scope>NUCLEOTIDE SEQUENCE [LARGE SCALE GENOMIC DNA]</scope>
    <source>
        <strain evidence="9">JCM 13850</strain>
    </source>
</reference>
<dbReference type="PANTHER" id="PTHR37316:SF3">
    <property type="entry name" value="TEICHOIC ACID GLYCEROL-PHOSPHATE TRANSFERASE"/>
    <property type="match status" value="1"/>
</dbReference>
<dbReference type="InterPro" id="IPR001173">
    <property type="entry name" value="Glyco_trans_2-like"/>
</dbReference>
<dbReference type="Pfam" id="PF04464">
    <property type="entry name" value="Glyphos_transf"/>
    <property type="match status" value="1"/>
</dbReference>
<evidence type="ECO:0000256" key="5">
    <source>
        <dbReference type="ARBA" id="ARBA00022944"/>
    </source>
</evidence>
<comment type="caution">
    <text evidence="8">The sequence shown here is derived from an EMBL/GenBank/DDBJ whole genome shotgun (WGS) entry which is preliminary data.</text>
</comment>